<evidence type="ECO:0000313" key="4">
    <source>
        <dbReference type="Proteomes" id="UP000332933"/>
    </source>
</evidence>
<organism evidence="3 4">
    <name type="scientific">Aphanomyces stellatus</name>
    <dbReference type="NCBI Taxonomy" id="120398"/>
    <lineage>
        <taxon>Eukaryota</taxon>
        <taxon>Sar</taxon>
        <taxon>Stramenopiles</taxon>
        <taxon>Oomycota</taxon>
        <taxon>Saprolegniomycetes</taxon>
        <taxon>Saprolegniales</taxon>
        <taxon>Verrucalvaceae</taxon>
        <taxon>Aphanomyces</taxon>
    </lineage>
</organism>
<proteinExistence type="predicted"/>
<evidence type="ECO:0000256" key="1">
    <source>
        <dbReference type="SAM" id="MobiDB-lite"/>
    </source>
</evidence>
<dbReference type="Gene3D" id="1.10.150.780">
    <property type="entry name" value="Vps16, C-terminal region"/>
    <property type="match status" value="1"/>
</dbReference>
<reference evidence="2" key="2">
    <citation type="submission" date="2019-06" db="EMBL/GenBank/DDBJ databases">
        <title>Genomics analysis of Aphanomyces spp. identifies a new class of oomycete effector associated with host adaptation.</title>
        <authorList>
            <person name="Gaulin E."/>
        </authorList>
    </citation>
    <scope>NUCLEOTIDE SEQUENCE</scope>
    <source>
        <strain evidence="2">CBS 578.67</strain>
    </source>
</reference>
<dbReference type="OrthoDB" id="74682at2759"/>
<dbReference type="InterPro" id="IPR038132">
    <property type="entry name" value="Vps16_C_sf"/>
</dbReference>
<keyword evidence="4" id="KW-1185">Reference proteome</keyword>
<dbReference type="AlphaFoldDB" id="A0A485LHJ4"/>
<sequence>MGALLSFFDGSGDVDASTCRVMSPQEITSCYAKLQSSLSTKPHKRIKTSATAAQIQQLLRCQQHPLFTPLADLGRPVVPFGRLSRANSFDSTVGVDPSAEEIAVKDLNGRVDHDTDALFRAIQAFQATCKSNDEFCHGLAQYRRAVKLWTHYQDACGYHVDAIPDLLRAKAGVAAAKFAYRHATLDARLAQLATAKALEDGTPFYARTLEHHKTLLQRQQEWDATLLCCDNPTTASGFVDRSVVETIFNLVALAPFFDQNLMLEAVQVAETFQVHPKQFWWTVLHCCVRTNQCEILEWILPDTAVPIAKKEIVEALVDAKQYDVAKHIAEMEGRLVEKTKLLELVQRAQTNQGQPDGEPAPVAARPMRKTSVAAARKPSMMGSI</sequence>
<dbReference type="Proteomes" id="UP000332933">
    <property type="component" value="Unassembled WGS sequence"/>
</dbReference>
<feature type="region of interest" description="Disordered" evidence="1">
    <location>
        <begin position="348"/>
        <end position="384"/>
    </location>
</feature>
<evidence type="ECO:0000313" key="2">
    <source>
        <dbReference type="EMBL" id="KAF0686772.1"/>
    </source>
</evidence>
<reference evidence="3 4" key="1">
    <citation type="submission" date="2019-03" db="EMBL/GenBank/DDBJ databases">
        <authorList>
            <person name="Gaulin E."/>
            <person name="Dumas B."/>
        </authorList>
    </citation>
    <scope>NUCLEOTIDE SEQUENCE [LARGE SCALE GENOMIC DNA]</scope>
    <source>
        <strain evidence="3">CBS 568.67</strain>
    </source>
</reference>
<dbReference type="EMBL" id="VJMH01006975">
    <property type="protein sequence ID" value="KAF0686772.1"/>
    <property type="molecule type" value="Genomic_DNA"/>
</dbReference>
<protein>
    <submittedName>
        <fullName evidence="3">Aste57867_21435 protein</fullName>
    </submittedName>
</protein>
<evidence type="ECO:0000313" key="3">
    <source>
        <dbReference type="EMBL" id="VFT98106.1"/>
    </source>
</evidence>
<name>A0A485LHJ4_9STRA</name>
<dbReference type="EMBL" id="CAADRA010007001">
    <property type="protein sequence ID" value="VFT98106.1"/>
    <property type="molecule type" value="Genomic_DNA"/>
</dbReference>
<gene>
    <name evidence="3" type="primary">Aste57867_21435</name>
    <name evidence="2" type="ORF">As57867_021366</name>
    <name evidence="3" type="ORF">ASTE57867_21435</name>
</gene>
<accession>A0A485LHJ4</accession>